<comment type="caution">
    <text evidence="7">The sequence shown here is derived from an EMBL/GenBank/DDBJ whole genome shotgun (WGS) entry which is preliminary data.</text>
</comment>
<dbReference type="InterPro" id="IPR013180">
    <property type="entry name" value="CTNNBL1_N"/>
</dbReference>
<accession>A0AAV9XUM3</accession>
<evidence type="ECO:0000256" key="4">
    <source>
        <dbReference type="ARBA" id="ARBA00023054"/>
    </source>
</evidence>
<organism evidence="7 8">
    <name type="scientific">Cryptosporidium xiaoi</name>
    <dbReference type="NCBI Taxonomy" id="659607"/>
    <lineage>
        <taxon>Eukaryota</taxon>
        <taxon>Sar</taxon>
        <taxon>Alveolata</taxon>
        <taxon>Apicomplexa</taxon>
        <taxon>Conoidasida</taxon>
        <taxon>Coccidia</taxon>
        <taxon>Eucoccidiorida</taxon>
        <taxon>Eimeriorina</taxon>
        <taxon>Cryptosporidiidae</taxon>
        <taxon>Cryptosporidium</taxon>
    </lineage>
</organism>
<dbReference type="GO" id="GO:0005681">
    <property type="term" value="C:spliceosomal complex"/>
    <property type="evidence" value="ECO:0007669"/>
    <property type="project" value="TreeGrafter"/>
</dbReference>
<dbReference type="PANTHER" id="PTHR14978">
    <property type="entry name" value="BETA-CATENIN-LIKE PROTEIN 1 NUCLEAR ASSOCIATED PROTEIN"/>
    <property type="match status" value="1"/>
</dbReference>
<feature type="domain" description="Beta-catenin-like protein 1 N-terminal" evidence="6">
    <location>
        <begin position="114"/>
        <end position="352"/>
    </location>
</feature>
<keyword evidence="5" id="KW-0539">Nucleus</keyword>
<dbReference type="EMBL" id="JAWDEY010000036">
    <property type="protein sequence ID" value="KAK6587809.1"/>
    <property type="molecule type" value="Genomic_DNA"/>
</dbReference>
<dbReference type="InterPro" id="IPR039678">
    <property type="entry name" value="CTNNBL1"/>
</dbReference>
<dbReference type="PANTHER" id="PTHR14978:SF0">
    <property type="entry name" value="BETA-CATENIN-LIKE PROTEIN 1"/>
    <property type="match status" value="1"/>
</dbReference>
<dbReference type="Pfam" id="PF08216">
    <property type="entry name" value="CTNNBL"/>
    <property type="match status" value="1"/>
</dbReference>
<dbReference type="Proteomes" id="UP001311799">
    <property type="component" value="Unassembled WGS sequence"/>
</dbReference>
<sequence>MRGEKRNREISGSYQEDEGEEVGSELGKFLELFGEEIKLGMNKKSSIIESTEAINRILDNINNVDIDNNVLFYFVNDKAIRIFEEYLLYLESRIDSETSDIIFKSLKLFLNIILDISNLEYGGEYENIKPMVLGMFLDRNIIKNLMGVINKVELQFVNERNLISKQSAYYEEILFNYFSLLESILELDPKRSSSELLKCKKLFSWLLNSLEDDIGTTNGDNNARANKAIGNISQSKIEILSIMFQNMNYSDILELETFSVNIMDLLLIKLANMGLINGEVIGYENREFIHNIIDIICSLLLFEKERLNFVELEGIELMLKFIKEKVFLRSLSVKVLSFALLSNSSINNKFVKL</sequence>
<dbReference type="Gene3D" id="1.25.10.10">
    <property type="entry name" value="Leucine-rich Repeat Variant"/>
    <property type="match status" value="1"/>
</dbReference>
<dbReference type="AlphaFoldDB" id="A0AAV9XUM3"/>
<evidence type="ECO:0000256" key="5">
    <source>
        <dbReference type="ARBA" id="ARBA00023242"/>
    </source>
</evidence>
<keyword evidence="2" id="KW-0597">Phosphoprotein</keyword>
<evidence type="ECO:0000256" key="2">
    <source>
        <dbReference type="ARBA" id="ARBA00022553"/>
    </source>
</evidence>
<proteinExistence type="predicted"/>
<gene>
    <name evidence="7" type="ORF">RS030_81210</name>
</gene>
<name>A0AAV9XUM3_9CRYT</name>
<keyword evidence="3" id="KW-0677">Repeat</keyword>
<reference evidence="7 8" key="1">
    <citation type="submission" date="2023-10" db="EMBL/GenBank/DDBJ databases">
        <title>Comparative genomics analysis reveals potential genetic determinants of host preference in Cryptosporidium xiaoi.</title>
        <authorList>
            <person name="Xiao L."/>
            <person name="Li J."/>
        </authorList>
    </citation>
    <scope>NUCLEOTIDE SEQUENCE [LARGE SCALE GENOMIC DNA]</scope>
    <source>
        <strain evidence="7 8">52996</strain>
    </source>
</reference>
<comment type="subcellular location">
    <subcellularLocation>
        <location evidence="1">Nucleus</location>
    </subcellularLocation>
</comment>
<keyword evidence="8" id="KW-1185">Reference proteome</keyword>
<protein>
    <recommendedName>
        <fullName evidence="6">Beta-catenin-like protein 1 N-terminal domain-containing protein</fullName>
    </recommendedName>
</protein>
<evidence type="ECO:0000256" key="3">
    <source>
        <dbReference type="ARBA" id="ARBA00022737"/>
    </source>
</evidence>
<keyword evidence="4" id="KW-0175">Coiled coil</keyword>
<evidence type="ECO:0000313" key="8">
    <source>
        <dbReference type="Proteomes" id="UP001311799"/>
    </source>
</evidence>
<evidence type="ECO:0000313" key="7">
    <source>
        <dbReference type="EMBL" id="KAK6587809.1"/>
    </source>
</evidence>
<dbReference type="InterPro" id="IPR011989">
    <property type="entry name" value="ARM-like"/>
</dbReference>
<evidence type="ECO:0000256" key="1">
    <source>
        <dbReference type="ARBA" id="ARBA00004123"/>
    </source>
</evidence>
<evidence type="ECO:0000259" key="6">
    <source>
        <dbReference type="Pfam" id="PF08216"/>
    </source>
</evidence>